<dbReference type="InterPro" id="IPR036477">
    <property type="entry name" value="Formyl_transf_N_sf"/>
</dbReference>
<dbReference type="STRING" id="1817772.A2527_01525"/>
<comment type="caution">
    <text evidence="2">The sequence shown here is derived from an EMBL/GenBank/DDBJ whole genome shotgun (WGS) entry which is preliminary data.</text>
</comment>
<reference evidence="2 3" key="1">
    <citation type="journal article" date="2016" name="Nat. Commun.">
        <title>Thousands of microbial genomes shed light on interconnected biogeochemical processes in an aquifer system.</title>
        <authorList>
            <person name="Anantharaman K."/>
            <person name="Brown C.T."/>
            <person name="Hug L.A."/>
            <person name="Sharon I."/>
            <person name="Castelle C.J."/>
            <person name="Probst A.J."/>
            <person name="Thomas B.C."/>
            <person name="Singh A."/>
            <person name="Wilkins M.J."/>
            <person name="Karaoz U."/>
            <person name="Brodie E.L."/>
            <person name="Williams K.H."/>
            <person name="Hubbard S.S."/>
            <person name="Banfield J.F."/>
        </authorList>
    </citation>
    <scope>NUCLEOTIDE SEQUENCE [LARGE SCALE GENOMIC DNA]</scope>
</reference>
<feature type="domain" description="Formyl transferase C-terminal" evidence="1">
    <location>
        <begin position="173"/>
        <end position="264"/>
    </location>
</feature>
<accession>A0A1F6G8S9</accession>
<dbReference type="AlphaFoldDB" id="A0A1F6G8S9"/>
<sequence>MGMAPLNQLKSQKGLFLVSAFNGLSQTVYGQLGPLFKEVSLQIGIDPLAVEALKPDWILCPYLQDYIPKAIFEKYRCLVFHPGPAKRGGPSSLARAILQGERDFEISVIQAAQGWDRGPVWASKPLEIIEGSLAKNYRTQILPEAASLYRQAMIHILEGVPPQRIEEPVYQPKISETELAFDWSESAPRILRKIWAGDNQPGALGLLQNKACRFYGARLGRRTGAPGQVLEEAHGAIQIACGQGSIWVTRIEVVQGRKNRAAQILGEP</sequence>
<evidence type="ECO:0000259" key="1">
    <source>
        <dbReference type="Pfam" id="PF02911"/>
    </source>
</evidence>
<dbReference type="SUPFAM" id="SSF53328">
    <property type="entry name" value="Formyltransferase"/>
    <property type="match status" value="1"/>
</dbReference>
<dbReference type="PANTHER" id="PTHR43388">
    <property type="entry name" value="HYDROGENASE MATURATION FACTOR HOXX"/>
    <property type="match status" value="1"/>
</dbReference>
<protein>
    <recommendedName>
        <fullName evidence="1">Formyl transferase C-terminal domain-containing protein</fullName>
    </recommendedName>
</protein>
<proteinExistence type="predicted"/>
<dbReference type="Proteomes" id="UP000178449">
    <property type="component" value="Unassembled WGS sequence"/>
</dbReference>
<dbReference type="EMBL" id="MFNE01000038">
    <property type="protein sequence ID" value="OGG94514.1"/>
    <property type="molecule type" value="Genomic_DNA"/>
</dbReference>
<dbReference type="PANTHER" id="PTHR43388:SF1">
    <property type="entry name" value="HYDROGENASE MATURATION FACTOR HOXX"/>
    <property type="match status" value="1"/>
</dbReference>
<organism evidence="2 3">
    <name type="scientific">Candidatus Lambdaproteobacteria bacterium RIFOXYD2_FULL_50_16</name>
    <dbReference type="NCBI Taxonomy" id="1817772"/>
    <lineage>
        <taxon>Bacteria</taxon>
        <taxon>Pseudomonadati</taxon>
        <taxon>Pseudomonadota</taxon>
        <taxon>Candidatus Lambdaproteobacteria</taxon>
    </lineage>
</organism>
<dbReference type="InterPro" id="IPR047180">
    <property type="entry name" value="HoxX-like"/>
</dbReference>
<name>A0A1F6G8S9_9PROT</name>
<dbReference type="GO" id="GO:0003824">
    <property type="term" value="F:catalytic activity"/>
    <property type="evidence" value="ECO:0007669"/>
    <property type="project" value="InterPro"/>
</dbReference>
<evidence type="ECO:0000313" key="3">
    <source>
        <dbReference type="Proteomes" id="UP000178449"/>
    </source>
</evidence>
<gene>
    <name evidence="2" type="ORF">A2527_01525</name>
</gene>
<dbReference type="SUPFAM" id="SSF50486">
    <property type="entry name" value="FMT C-terminal domain-like"/>
    <property type="match status" value="1"/>
</dbReference>
<dbReference type="Pfam" id="PF02911">
    <property type="entry name" value="Formyl_trans_C"/>
    <property type="match status" value="1"/>
</dbReference>
<dbReference type="InterPro" id="IPR005793">
    <property type="entry name" value="Formyl_trans_C"/>
</dbReference>
<dbReference type="Gene3D" id="3.40.50.12230">
    <property type="match status" value="1"/>
</dbReference>
<dbReference type="InterPro" id="IPR011034">
    <property type="entry name" value="Formyl_transferase-like_C_sf"/>
</dbReference>
<evidence type="ECO:0000313" key="2">
    <source>
        <dbReference type="EMBL" id="OGG94514.1"/>
    </source>
</evidence>